<evidence type="ECO:0000313" key="1">
    <source>
        <dbReference type="Proteomes" id="UP000887578"/>
    </source>
</evidence>
<protein>
    <submittedName>
        <fullName evidence="2">Uncharacterized protein</fullName>
    </submittedName>
</protein>
<dbReference type="AlphaFoldDB" id="A0A914QXJ5"/>
<dbReference type="WBParaSite" id="PDA_v2.g8575.t1">
    <property type="protein sequence ID" value="PDA_v2.g8575.t1"/>
    <property type="gene ID" value="PDA_v2.g8575"/>
</dbReference>
<dbReference type="Proteomes" id="UP000887578">
    <property type="component" value="Unplaced"/>
</dbReference>
<accession>A0A914QXJ5</accession>
<reference evidence="2" key="1">
    <citation type="submission" date="2022-11" db="UniProtKB">
        <authorList>
            <consortium name="WormBaseParasite"/>
        </authorList>
    </citation>
    <scope>IDENTIFICATION</scope>
</reference>
<proteinExistence type="predicted"/>
<evidence type="ECO:0000313" key="2">
    <source>
        <dbReference type="WBParaSite" id="PDA_v2.g8575.t1"/>
    </source>
</evidence>
<organism evidence="1 2">
    <name type="scientific">Panagrolaimus davidi</name>
    <dbReference type="NCBI Taxonomy" id="227884"/>
    <lineage>
        <taxon>Eukaryota</taxon>
        <taxon>Metazoa</taxon>
        <taxon>Ecdysozoa</taxon>
        <taxon>Nematoda</taxon>
        <taxon>Chromadorea</taxon>
        <taxon>Rhabditida</taxon>
        <taxon>Tylenchina</taxon>
        <taxon>Panagrolaimomorpha</taxon>
        <taxon>Panagrolaimoidea</taxon>
        <taxon>Panagrolaimidae</taxon>
        <taxon>Panagrolaimus</taxon>
    </lineage>
</organism>
<sequence>MVKNMILDHAVLIAEYEHIPHKQVNGNYEYLFKITVLHFANNAIVLAPTLGTAIGATENEIARCGSGISAVGVQFPLPEALPESRPQLRPKVTRTFKNYEAGKSIAGYK</sequence>
<keyword evidence="1" id="KW-1185">Reference proteome</keyword>
<name>A0A914QXJ5_9BILA</name>